<reference evidence="1" key="1">
    <citation type="submission" date="2022-07" db="EMBL/GenBank/DDBJ databases">
        <title>Genome Sequence of Lecanicillium saksenae.</title>
        <authorList>
            <person name="Buettner E."/>
        </authorList>
    </citation>
    <scope>NUCLEOTIDE SEQUENCE</scope>
    <source>
        <strain evidence="1">VT-O1</strain>
    </source>
</reference>
<proteinExistence type="predicted"/>
<evidence type="ECO:0000313" key="1">
    <source>
        <dbReference type="EMBL" id="KAJ3496498.1"/>
    </source>
</evidence>
<dbReference type="Proteomes" id="UP001148737">
    <property type="component" value="Unassembled WGS sequence"/>
</dbReference>
<organism evidence="1 2">
    <name type="scientific">Lecanicillium saksenae</name>
    <dbReference type="NCBI Taxonomy" id="468837"/>
    <lineage>
        <taxon>Eukaryota</taxon>
        <taxon>Fungi</taxon>
        <taxon>Dikarya</taxon>
        <taxon>Ascomycota</taxon>
        <taxon>Pezizomycotina</taxon>
        <taxon>Sordariomycetes</taxon>
        <taxon>Hypocreomycetidae</taxon>
        <taxon>Hypocreales</taxon>
        <taxon>Cordycipitaceae</taxon>
        <taxon>Lecanicillium</taxon>
    </lineage>
</organism>
<keyword evidence="2" id="KW-1185">Reference proteome</keyword>
<evidence type="ECO:0000313" key="2">
    <source>
        <dbReference type="Proteomes" id="UP001148737"/>
    </source>
</evidence>
<gene>
    <name evidence="1" type="ORF">NLG97_g2622</name>
</gene>
<accession>A0ACC1R1U6</accession>
<sequence>MALQQTDYEKIRQVLYDIAYAQDTLDWQLFRRCWIQPELIDFDVAGHLDGYKVQKLPVKELVRLSQEALGGFDCSQHVVTNITIASDEEAAAAGTAGAVNVRALITAFHYLDLARAEGVESQSPVDGRSNEAIMRGVWKLKLVKNARGDWTIKSINVSRLAPLTGNANLYSIAKKRFHDGLGRRPFTE</sequence>
<protein>
    <submittedName>
        <fullName evidence="1">Uncharacterized protein</fullName>
    </submittedName>
</protein>
<comment type="caution">
    <text evidence="1">The sequence shown here is derived from an EMBL/GenBank/DDBJ whole genome shotgun (WGS) entry which is preliminary data.</text>
</comment>
<name>A0ACC1R1U6_9HYPO</name>
<dbReference type="EMBL" id="JANAKD010000185">
    <property type="protein sequence ID" value="KAJ3496498.1"/>
    <property type="molecule type" value="Genomic_DNA"/>
</dbReference>